<dbReference type="Gene3D" id="3.40.50.150">
    <property type="entry name" value="Vaccinia Virus protein VP39"/>
    <property type="match status" value="1"/>
</dbReference>
<dbReference type="Pfam" id="PF01564">
    <property type="entry name" value="Spermine_synth"/>
    <property type="match status" value="1"/>
</dbReference>
<protein>
    <submittedName>
        <fullName evidence="2">Fused MFS/spermidine synthase</fullName>
    </submittedName>
</protein>
<gene>
    <name evidence="2" type="ORF">H8B19_09040</name>
</gene>
<dbReference type="PANTHER" id="PTHR43317">
    <property type="entry name" value="THERMOSPERMINE SYNTHASE ACAULIS5"/>
    <property type="match status" value="1"/>
</dbReference>
<evidence type="ECO:0000313" key="3">
    <source>
        <dbReference type="Proteomes" id="UP000601768"/>
    </source>
</evidence>
<keyword evidence="3" id="KW-1185">Reference proteome</keyword>
<proteinExistence type="predicted"/>
<sequence>MQFDLERDLAEHHLLYFQRDPNVQSVSVLENEHYRWLKIGDVIHSVMDKSQPQRLVLPHLNPMMLALYYRPTVSNVLGLGLGGGALERYLLDRSEISLTSVELNPTIIDCYRNYFAIDDKPHNIVQADAQGYVTNATDIDLLLVDLFDHQSNPAFLSEPEFYQQCMQALTPNGLLVVNLLPVFDLQLYDIEDMLEELFDSQVLCFSVPGYINRILICSRQPLADIPFDQAFYKEITRLKLDLNFCILNR</sequence>
<evidence type="ECO:0000256" key="1">
    <source>
        <dbReference type="ARBA" id="ARBA00023115"/>
    </source>
</evidence>
<keyword evidence="1" id="KW-0620">Polyamine biosynthesis</keyword>
<dbReference type="EMBL" id="JACNEP010000006">
    <property type="protein sequence ID" value="MBC3766023.1"/>
    <property type="molecule type" value="Genomic_DNA"/>
</dbReference>
<organism evidence="2 3">
    <name type="scientific">Neptunicella marina</name>
    <dbReference type="NCBI Taxonomy" id="2125989"/>
    <lineage>
        <taxon>Bacteria</taxon>
        <taxon>Pseudomonadati</taxon>
        <taxon>Pseudomonadota</taxon>
        <taxon>Gammaproteobacteria</taxon>
        <taxon>Alteromonadales</taxon>
        <taxon>Alteromonadaceae</taxon>
        <taxon>Neptunicella</taxon>
    </lineage>
</organism>
<accession>A0A8J6IUT2</accession>
<reference evidence="2" key="2">
    <citation type="submission" date="2020-08" db="EMBL/GenBank/DDBJ databases">
        <authorList>
            <person name="Lai Q."/>
        </authorList>
    </citation>
    <scope>NUCLEOTIDE SEQUENCE</scope>
    <source>
        <strain evidence="2">S27-2</strain>
    </source>
</reference>
<dbReference type="SUPFAM" id="SSF53335">
    <property type="entry name" value="S-adenosyl-L-methionine-dependent methyltransferases"/>
    <property type="match status" value="1"/>
</dbReference>
<comment type="caution">
    <text evidence="2">The sequence shown here is derived from an EMBL/GenBank/DDBJ whole genome shotgun (WGS) entry which is preliminary data.</text>
</comment>
<dbReference type="AlphaFoldDB" id="A0A8J6IUT2"/>
<dbReference type="RefSeq" id="WP_186506498.1">
    <property type="nucleotide sequence ID" value="NZ_JACNEP010000006.1"/>
</dbReference>
<dbReference type="PANTHER" id="PTHR43317:SF1">
    <property type="entry name" value="THERMOSPERMINE SYNTHASE ACAULIS5"/>
    <property type="match status" value="1"/>
</dbReference>
<dbReference type="GO" id="GO:0006596">
    <property type="term" value="P:polyamine biosynthetic process"/>
    <property type="evidence" value="ECO:0007669"/>
    <property type="project" value="UniProtKB-KW"/>
</dbReference>
<dbReference type="InterPro" id="IPR029063">
    <property type="entry name" value="SAM-dependent_MTases_sf"/>
</dbReference>
<dbReference type="Proteomes" id="UP000601768">
    <property type="component" value="Unassembled WGS sequence"/>
</dbReference>
<reference evidence="2" key="1">
    <citation type="journal article" date="2018" name="Int. J. Syst. Evol. Microbiol.">
        <title>Neptunicella marina gen. nov., sp. nov., isolated from surface seawater.</title>
        <authorList>
            <person name="Liu X."/>
            <person name="Lai Q."/>
            <person name="Du Y."/>
            <person name="Zhang X."/>
            <person name="Liu Z."/>
            <person name="Sun F."/>
            <person name="Shao Z."/>
        </authorList>
    </citation>
    <scope>NUCLEOTIDE SEQUENCE</scope>
    <source>
        <strain evidence="2">S27-2</strain>
    </source>
</reference>
<name>A0A8J6IUT2_9ALTE</name>
<evidence type="ECO:0000313" key="2">
    <source>
        <dbReference type="EMBL" id="MBC3766023.1"/>
    </source>
</evidence>
<dbReference type="NCBIfam" id="NF037959">
    <property type="entry name" value="MFS_SpdSyn"/>
    <property type="match status" value="1"/>
</dbReference>